<protein>
    <submittedName>
        <fullName evidence="2">Uncharacterized protein</fullName>
    </submittedName>
</protein>
<feature type="region of interest" description="Disordered" evidence="1">
    <location>
        <begin position="1"/>
        <end position="36"/>
    </location>
</feature>
<reference evidence="2 3" key="1">
    <citation type="journal article" date="2018" name="Syst. Appl. Microbiol.">
        <title>Ereboglobus luteus gen. nov. sp. nov. from cockroach guts, and new insights into the oxygen relationship of the genera Opitutus and Didymococcus (Verrucomicrobia: Opitutaceae).</title>
        <authorList>
            <person name="Tegtmeier D."/>
            <person name="Belitz A."/>
            <person name="Radek R."/>
            <person name="Heimerl T."/>
            <person name="Brune A."/>
        </authorList>
    </citation>
    <scope>NUCLEOTIDE SEQUENCE [LARGE SCALE GENOMIC DNA]</scope>
    <source>
        <strain evidence="2 3">Ho45</strain>
    </source>
</reference>
<organism evidence="2 3">
    <name type="scientific">Ereboglobus luteus</name>
    <dbReference type="NCBI Taxonomy" id="1796921"/>
    <lineage>
        <taxon>Bacteria</taxon>
        <taxon>Pseudomonadati</taxon>
        <taxon>Verrucomicrobiota</taxon>
        <taxon>Opitutia</taxon>
        <taxon>Opitutales</taxon>
        <taxon>Opitutaceae</taxon>
        <taxon>Ereboglobus</taxon>
    </lineage>
</organism>
<dbReference type="AlphaFoldDB" id="A0A2U8E1M7"/>
<dbReference type="KEGG" id="elut:CKA38_05480"/>
<gene>
    <name evidence="2" type="ORF">CKA38_05480</name>
</gene>
<name>A0A2U8E1M7_9BACT</name>
<evidence type="ECO:0000313" key="2">
    <source>
        <dbReference type="EMBL" id="AWI08779.1"/>
    </source>
</evidence>
<dbReference type="EMBL" id="CP023004">
    <property type="protein sequence ID" value="AWI08779.1"/>
    <property type="molecule type" value="Genomic_DNA"/>
</dbReference>
<keyword evidence="3" id="KW-1185">Reference proteome</keyword>
<evidence type="ECO:0000256" key="1">
    <source>
        <dbReference type="SAM" id="MobiDB-lite"/>
    </source>
</evidence>
<dbReference type="Proteomes" id="UP000244896">
    <property type="component" value="Chromosome"/>
</dbReference>
<accession>A0A2U8E1M7</accession>
<sequence length="103" mass="11221">MASAAVKTPPAARRAKPRRVESLLFSEGKGKKSSKLHAGRMDIMTKHNLPTSMTLAGKHSRKPRDVYYTAEGGKEIARVVAAAIAEALRDLPSKTRKQTPNEP</sequence>
<proteinExistence type="predicted"/>
<evidence type="ECO:0000313" key="3">
    <source>
        <dbReference type="Proteomes" id="UP000244896"/>
    </source>
</evidence>
<feature type="compositionally biased region" description="Low complexity" evidence="1">
    <location>
        <begin position="1"/>
        <end position="12"/>
    </location>
</feature>